<keyword evidence="5 9" id="KW-0547">Nucleotide-binding</keyword>
<keyword evidence="4 9" id="KW-0808">Transferase</keyword>
<dbReference type="Pfam" id="PF13671">
    <property type="entry name" value="AAA_33"/>
    <property type="match status" value="1"/>
</dbReference>
<evidence type="ECO:0000313" key="10">
    <source>
        <dbReference type="EMBL" id="MEW9805739.1"/>
    </source>
</evidence>
<evidence type="ECO:0000256" key="2">
    <source>
        <dbReference type="ARBA" id="ARBA00008420"/>
    </source>
</evidence>
<comment type="similarity">
    <text evidence="2 9">Belongs to the gluconokinase GntK/GntV family.</text>
</comment>
<evidence type="ECO:0000256" key="9">
    <source>
        <dbReference type="RuleBase" id="RU363066"/>
    </source>
</evidence>
<dbReference type="PANTHER" id="PTHR43442:SF3">
    <property type="entry name" value="GLUCONOKINASE-RELATED"/>
    <property type="match status" value="1"/>
</dbReference>
<evidence type="ECO:0000256" key="4">
    <source>
        <dbReference type="ARBA" id="ARBA00022679"/>
    </source>
</evidence>
<dbReference type="NCBIfam" id="TIGR01313">
    <property type="entry name" value="therm_gnt_kin"/>
    <property type="match status" value="1"/>
</dbReference>
<comment type="caution">
    <text evidence="10">The sequence shown here is derived from an EMBL/GenBank/DDBJ whole genome shotgun (WGS) entry which is preliminary data.</text>
</comment>
<dbReference type="PANTHER" id="PTHR43442">
    <property type="entry name" value="GLUCONOKINASE-RELATED"/>
    <property type="match status" value="1"/>
</dbReference>
<evidence type="ECO:0000256" key="3">
    <source>
        <dbReference type="ARBA" id="ARBA00012054"/>
    </source>
</evidence>
<name>A0ABV3QXF6_9HYPH</name>
<dbReference type="EMBL" id="JBFOCI010000002">
    <property type="protein sequence ID" value="MEW9805739.1"/>
    <property type="molecule type" value="Genomic_DNA"/>
</dbReference>
<proteinExistence type="inferred from homology"/>
<comment type="catalytic activity">
    <reaction evidence="8 9">
        <text>D-gluconate + ATP = 6-phospho-D-gluconate + ADP + H(+)</text>
        <dbReference type="Rhea" id="RHEA:19433"/>
        <dbReference type="ChEBI" id="CHEBI:15378"/>
        <dbReference type="ChEBI" id="CHEBI:18391"/>
        <dbReference type="ChEBI" id="CHEBI:30616"/>
        <dbReference type="ChEBI" id="CHEBI:58759"/>
        <dbReference type="ChEBI" id="CHEBI:456216"/>
        <dbReference type="EC" id="2.7.1.12"/>
    </reaction>
</comment>
<dbReference type="InterPro" id="IPR027417">
    <property type="entry name" value="P-loop_NTPase"/>
</dbReference>
<dbReference type="CDD" id="cd02021">
    <property type="entry name" value="GntK"/>
    <property type="match status" value="1"/>
</dbReference>
<dbReference type="SUPFAM" id="SSF52540">
    <property type="entry name" value="P-loop containing nucleoside triphosphate hydrolases"/>
    <property type="match status" value="1"/>
</dbReference>
<organism evidence="10 11">
    <name type="scientific">Mesorhizobium marinum</name>
    <dbReference type="NCBI Taxonomy" id="3228790"/>
    <lineage>
        <taxon>Bacteria</taxon>
        <taxon>Pseudomonadati</taxon>
        <taxon>Pseudomonadota</taxon>
        <taxon>Alphaproteobacteria</taxon>
        <taxon>Hyphomicrobiales</taxon>
        <taxon>Phyllobacteriaceae</taxon>
        <taxon>Mesorhizobium</taxon>
    </lineage>
</organism>
<keyword evidence="7 9" id="KW-0067">ATP-binding</keyword>
<dbReference type="Gene3D" id="3.40.50.300">
    <property type="entry name" value="P-loop containing nucleotide triphosphate hydrolases"/>
    <property type="match status" value="1"/>
</dbReference>
<sequence>MQEPISSRALEAPAAIVVMGVSGSGKTVIGTALAAALGVHFVEGDHFHPPENISRMSAGLPLRDQDRWGWLDAIAGRIADAQRRGEGLVVACSALKRVYRDRLCKMGGRVRFVFLDIGRDVAAARVAMRRDHFMPASLTDSQFADLEPPAADEEAIRLDASQEVSDVVAAARALLADRSHMPTAAAPKV</sequence>
<evidence type="ECO:0000313" key="11">
    <source>
        <dbReference type="Proteomes" id="UP001556196"/>
    </source>
</evidence>
<dbReference type="EC" id="2.7.1.12" evidence="3 9"/>
<dbReference type="RefSeq" id="WP_367722827.1">
    <property type="nucleotide sequence ID" value="NZ_JBFOCI010000002.1"/>
</dbReference>
<evidence type="ECO:0000256" key="8">
    <source>
        <dbReference type="ARBA" id="ARBA00048090"/>
    </source>
</evidence>
<evidence type="ECO:0000256" key="1">
    <source>
        <dbReference type="ARBA" id="ARBA00004761"/>
    </source>
</evidence>
<dbReference type="InterPro" id="IPR006001">
    <property type="entry name" value="Therm_gnt_kin"/>
</dbReference>
<protein>
    <recommendedName>
        <fullName evidence="3 9">Gluconokinase</fullName>
        <ecNumber evidence="3 9">2.7.1.12</ecNumber>
    </recommendedName>
</protein>
<gene>
    <name evidence="10" type="ORF">ABUE31_07075</name>
</gene>
<keyword evidence="11" id="KW-1185">Reference proteome</keyword>
<evidence type="ECO:0000256" key="6">
    <source>
        <dbReference type="ARBA" id="ARBA00022777"/>
    </source>
</evidence>
<evidence type="ECO:0000256" key="5">
    <source>
        <dbReference type="ARBA" id="ARBA00022741"/>
    </source>
</evidence>
<keyword evidence="6 9" id="KW-0418">Kinase</keyword>
<dbReference type="Proteomes" id="UP001556196">
    <property type="component" value="Unassembled WGS sequence"/>
</dbReference>
<evidence type="ECO:0000256" key="7">
    <source>
        <dbReference type="ARBA" id="ARBA00022840"/>
    </source>
</evidence>
<reference evidence="10 11" key="1">
    <citation type="submission" date="2024-06" db="EMBL/GenBank/DDBJ databases">
        <authorList>
            <person name="Tuo L."/>
        </authorList>
    </citation>
    <scope>NUCLEOTIDE SEQUENCE [LARGE SCALE GENOMIC DNA]</scope>
    <source>
        <strain evidence="10 11">ZMM04-5</strain>
    </source>
</reference>
<accession>A0ABV3QXF6</accession>
<comment type="pathway">
    <text evidence="1">Carbohydrate acid metabolism.</text>
</comment>